<dbReference type="PANTHER" id="PTHR34987">
    <property type="entry name" value="C, PUTATIVE (AFU_ORTHOLOGUE AFUA_3G02880)-RELATED"/>
    <property type="match status" value="1"/>
</dbReference>
<name>A0AAD4CMG3_ASPNN</name>
<dbReference type="EMBL" id="VCAU01000040">
    <property type="protein sequence ID" value="KAF9889042.1"/>
    <property type="molecule type" value="Genomic_DNA"/>
</dbReference>
<dbReference type="InterPro" id="IPR035396">
    <property type="entry name" value="Bac_rhamnosid6H"/>
</dbReference>
<reference evidence="2" key="1">
    <citation type="journal article" date="2019" name="Beilstein J. Org. Chem.">
        <title>Nanangenines: drimane sesquiterpenoids as the dominant metabolite cohort of a novel Australian fungus, Aspergillus nanangensis.</title>
        <authorList>
            <person name="Lacey H.J."/>
            <person name="Gilchrist C.L.M."/>
            <person name="Crombie A."/>
            <person name="Kalaitzis J.A."/>
            <person name="Vuong D."/>
            <person name="Rutledge P.J."/>
            <person name="Turner P."/>
            <person name="Pitt J.I."/>
            <person name="Lacey E."/>
            <person name="Chooi Y.H."/>
            <person name="Piggott A.M."/>
        </authorList>
    </citation>
    <scope>NUCLEOTIDE SEQUENCE</scope>
    <source>
        <strain evidence="2">MST-FP2251</strain>
    </source>
</reference>
<proteinExistence type="predicted"/>
<dbReference type="GO" id="GO:0005975">
    <property type="term" value="P:carbohydrate metabolic process"/>
    <property type="evidence" value="ECO:0007669"/>
    <property type="project" value="InterPro"/>
</dbReference>
<accession>A0AAD4CMG3</accession>
<dbReference type="GO" id="GO:0003824">
    <property type="term" value="F:catalytic activity"/>
    <property type="evidence" value="ECO:0007669"/>
    <property type="project" value="UniProtKB-ARBA"/>
</dbReference>
<feature type="domain" description="Alpha-L-rhamnosidase six-hairpin glycosidase" evidence="1">
    <location>
        <begin position="376"/>
        <end position="592"/>
    </location>
</feature>
<reference evidence="2" key="2">
    <citation type="submission" date="2020-02" db="EMBL/GenBank/DDBJ databases">
        <authorList>
            <person name="Gilchrist C.L.M."/>
            <person name="Chooi Y.-H."/>
        </authorList>
    </citation>
    <scope>NUCLEOTIDE SEQUENCE</scope>
    <source>
        <strain evidence="2">MST-FP2251</strain>
    </source>
</reference>
<dbReference type="Pfam" id="PF17389">
    <property type="entry name" value="Bac_rhamnosid6H"/>
    <property type="match status" value="1"/>
</dbReference>
<sequence>MSTEEQQTINSLQANWIWIPNWVDSSPLNTTGRVVRFYRKFHLPSRPTSSVVLHFSADTRYKLVINGQRVAVGPARSSPLIWYYDTLDIAPYLHQGNNEVQFVVLRYFAATRGAMPFERTSFPGLTVVGCVETASETIDLGSGHPAWEAQVDESIQFPMGLVDDSFLHINERILPAVPSPPVKPTLYRIGTLNGDLPPWRLRPRVIPMPESSHASVNIIRALDSDASPDQWTAWLTHGQPLTLSGNSSHTLEVQADVHSTAFLRWTFHAPNNLSWVKLKVTYSEGYELSPRSYPFFRSKADRLDSTTGHLLGPYDEVTLDLLPSQTPTIYEPFWFRTFRLLRFELTTGPNPVDLLDFTATQTNYPMAIKASWDEPTNPSSSDIWAVSIRTMRNCMFDGYSDCPFYEQLQYAGDSRSVALFHYLLSGDDRLMRQAISNFAASVTPEGLPQSRFPSHVPQLIAGFSLVWILQVCDHHLYFGDKLYARSFLPRIDGVLEFFTNHVDSRGLVSRLPADVWQYVDWVTSWGATDEHPDKGVPTAGRKSNCHTYFSLLYVYALGQAAQLVRQVGRPGYAEEYEARAAVVRDAVRAHCYDGRYFTDSTVDVVDNIDNNNNDNSSDSENASAYSQHCQVFAVLAGAAAPGDCARLLREALVDRRFAKCSYMMKFYALRALSLAGEDVYETFWPTMWEPWRAMLANNLSTWEEDDVRQRSDCHAWGSVPVYEYCTELAGLRPIAPGWTKVLFRPRLGLSESVQARVALGKGNLASVSWETKGHGHKYVELRLEKAVRVISRLPGGEEVDHGVVDGLSFDYSEP</sequence>
<evidence type="ECO:0000313" key="2">
    <source>
        <dbReference type="EMBL" id="KAF9889042.1"/>
    </source>
</evidence>
<dbReference type="Gene3D" id="2.60.120.260">
    <property type="entry name" value="Galactose-binding domain-like"/>
    <property type="match status" value="1"/>
</dbReference>
<dbReference type="InterPro" id="IPR008979">
    <property type="entry name" value="Galactose-bd-like_sf"/>
</dbReference>
<dbReference type="AlphaFoldDB" id="A0AAD4CMG3"/>
<dbReference type="Proteomes" id="UP001194746">
    <property type="component" value="Unassembled WGS sequence"/>
</dbReference>
<organism evidence="2 3">
    <name type="scientific">Aspergillus nanangensis</name>
    <dbReference type="NCBI Taxonomy" id="2582783"/>
    <lineage>
        <taxon>Eukaryota</taxon>
        <taxon>Fungi</taxon>
        <taxon>Dikarya</taxon>
        <taxon>Ascomycota</taxon>
        <taxon>Pezizomycotina</taxon>
        <taxon>Eurotiomycetes</taxon>
        <taxon>Eurotiomycetidae</taxon>
        <taxon>Eurotiales</taxon>
        <taxon>Aspergillaceae</taxon>
        <taxon>Aspergillus</taxon>
        <taxon>Aspergillus subgen. Circumdati</taxon>
    </lineage>
</organism>
<dbReference type="SUPFAM" id="SSF49785">
    <property type="entry name" value="Galactose-binding domain-like"/>
    <property type="match status" value="1"/>
</dbReference>
<keyword evidence="3" id="KW-1185">Reference proteome</keyword>
<evidence type="ECO:0000259" key="1">
    <source>
        <dbReference type="Pfam" id="PF17389"/>
    </source>
</evidence>
<dbReference type="InterPro" id="IPR008928">
    <property type="entry name" value="6-hairpin_glycosidase_sf"/>
</dbReference>
<dbReference type="PANTHER" id="PTHR34987:SF2">
    <property type="entry name" value="B, PUTATIVE (AFU_ORTHOLOGUE AFUA_7G05040)-RELATED"/>
    <property type="match status" value="1"/>
</dbReference>
<dbReference type="InterPro" id="IPR012341">
    <property type="entry name" value="6hp_glycosidase-like_sf"/>
</dbReference>
<protein>
    <recommendedName>
        <fullName evidence="1">Alpha-L-rhamnosidase six-hairpin glycosidase domain-containing protein</fullName>
    </recommendedName>
</protein>
<dbReference type="Gene3D" id="2.60.420.10">
    <property type="entry name" value="Maltose phosphorylase, domain 3"/>
    <property type="match status" value="1"/>
</dbReference>
<gene>
    <name evidence="2" type="ORF">FE257_008019</name>
</gene>
<dbReference type="SUPFAM" id="SSF48208">
    <property type="entry name" value="Six-hairpin glycosidases"/>
    <property type="match status" value="1"/>
</dbReference>
<dbReference type="Gene3D" id="1.50.10.10">
    <property type="match status" value="1"/>
</dbReference>
<comment type="caution">
    <text evidence="2">The sequence shown here is derived from an EMBL/GenBank/DDBJ whole genome shotgun (WGS) entry which is preliminary data.</text>
</comment>
<evidence type="ECO:0000313" key="3">
    <source>
        <dbReference type="Proteomes" id="UP001194746"/>
    </source>
</evidence>